<proteinExistence type="predicted"/>
<evidence type="ECO:0000256" key="1">
    <source>
        <dbReference type="SAM" id="SignalP"/>
    </source>
</evidence>
<dbReference type="Pfam" id="PF14218">
    <property type="entry name" value="COP23"/>
    <property type="match status" value="1"/>
</dbReference>
<dbReference type="RefSeq" id="WP_413280136.1">
    <property type="nucleotide sequence ID" value="NZ_JBHFNT010000225.1"/>
</dbReference>
<dbReference type="InterPro" id="IPR025478">
    <property type="entry name" value="COP23"/>
</dbReference>
<reference evidence="2 3" key="1">
    <citation type="submission" date="2024-09" db="EMBL/GenBank/DDBJ databases">
        <title>Floridaenema gen nov. (Aerosakkonemataceae, Aerosakkonematales ord. nov., Cyanobacteria) from benthic tropical and subtropical fresh waters, with the description of four new species.</title>
        <authorList>
            <person name="Moretto J.A."/>
            <person name="Berthold D.E."/>
            <person name="Lefler F.W."/>
            <person name="Huang I.-S."/>
            <person name="Laughinghouse H. IV."/>
        </authorList>
    </citation>
    <scope>NUCLEOTIDE SEQUENCE [LARGE SCALE GENOMIC DNA]</scope>
    <source>
        <strain evidence="2 3">BLCC-F167</strain>
    </source>
</reference>
<dbReference type="EMBL" id="JBHFNT010000225">
    <property type="protein sequence ID" value="MFB2837798.1"/>
    <property type="molecule type" value="Genomic_DNA"/>
</dbReference>
<feature type="signal peptide" evidence="1">
    <location>
        <begin position="1"/>
        <end position="29"/>
    </location>
</feature>
<evidence type="ECO:0000313" key="2">
    <source>
        <dbReference type="EMBL" id="MFB2837798.1"/>
    </source>
</evidence>
<organism evidence="2 3">
    <name type="scientific">Floridaenema evergladense BLCC-F167</name>
    <dbReference type="NCBI Taxonomy" id="3153639"/>
    <lineage>
        <taxon>Bacteria</taxon>
        <taxon>Bacillati</taxon>
        <taxon>Cyanobacteriota</taxon>
        <taxon>Cyanophyceae</taxon>
        <taxon>Oscillatoriophycideae</taxon>
        <taxon>Aerosakkonematales</taxon>
        <taxon>Aerosakkonemataceae</taxon>
        <taxon>Floridanema</taxon>
        <taxon>Floridanema evergladense</taxon>
    </lineage>
</organism>
<dbReference type="Proteomes" id="UP001576780">
    <property type="component" value="Unassembled WGS sequence"/>
</dbReference>
<protein>
    <submittedName>
        <fullName evidence="2">COP23 domain-containing protein</fullName>
    </submittedName>
</protein>
<accession>A0ABV4WT51</accession>
<gene>
    <name evidence="2" type="ORF">ACE1CA_25125</name>
</gene>
<sequence>MKWRSLLTFLSGMAIAVGATAVYTQPSHAGTLAFKCSNPDTQPTTVLYSQSSDGVSSELAIFKWYQAFPPNRAKKLCNDVSQKLEQQPQNRREEKVIGLGKVSGKSVVCLTDKNKPGQTCNSNDEILFEFTPKENPNLILPKLVQSKMREQVFLPQWVGVRHRNIGPTFFGFSLPRF</sequence>
<keyword evidence="1" id="KW-0732">Signal</keyword>
<evidence type="ECO:0000313" key="3">
    <source>
        <dbReference type="Proteomes" id="UP001576780"/>
    </source>
</evidence>
<name>A0ABV4WT51_9CYAN</name>
<comment type="caution">
    <text evidence="2">The sequence shown here is derived from an EMBL/GenBank/DDBJ whole genome shotgun (WGS) entry which is preliminary data.</text>
</comment>
<feature type="chain" id="PRO_5047380197" evidence="1">
    <location>
        <begin position="30"/>
        <end position="177"/>
    </location>
</feature>
<keyword evidence="3" id="KW-1185">Reference proteome</keyword>